<gene>
    <name evidence="2" type="ORF">ACFOZ4_32410</name>
</gene>
<dbReference type="Gene3D" id="3.40.630.30">
    <property type="match status" value="1"/>
</dbReference>
<evidence type="ECO:0000259" key="1">
    <source>
        <dbReference type="PROSITE" id="PS51186"/>
    </source>
</evidence>
<dbReference type="SUPFAM" id="SSF55729">
    <property type="entry name" value="Acyl-CoA N-acyltransferases (Nat)"/>
    <property type="match status" value="1"/>
</dbReference>
<proteinExistence type="predicted"/>
<feature type="domain" description="N-acetyltransferase" evidence="1">
    <location>
        <begin position="8"/>
        <end position="146"/>
    </location>
</feature>
<organism evidence="2 3">
    <name type="scientific">Hamadaea flava</name>
    <dbReference type="NCBI Taxonomy" id="1742688"/>
    <lineage>
        <taxon>Bacteria</taxon>
        <taxon>Bacillati</taxon>
        <taxon>Actinomycetota</taxon>
        <taxon>Actinomycetes</taxon>
        <taxon>Micromonosporales</taxon>
        <taxon>Micromonosporaceae</taxon>
        <taxon>Hamadaea</taxon>
    </lineage>
</organism>
<dbReference type="InterPro" id="IPR000182">
    <property type="entry name" value="GNAT_dom"/>
</dbReference>
<dbReference type="InterPro" id="IPR016181">
    <property type="entry name" value="Acyl_CoA_acyltransferase"/>
</dbReference>
<protein>
    <submittedName>
        <fullName evidence="2">GNAT family N-acetyltransferase</fullName>
    </submittedName>
</protein>
<evidence type="ECO:0000313" key="3">
    <source>
        <dbReference type="Proteomes" id="UP001595816"/>
    </source>
</evidence>
<dbReference type="Pfam" id="PF13673">
    <property type="entry name" value="Acetyltransf_10"/>
    <property type="match status" value="1"/>
</dbReference>
<comment type="caution">
    <text evidence="2">The sequence shown here is derived from an EMBL/GenBank/DDBJ whole genome shotgun (WGS) entry which is preliminary data.</text>
</comment>
<dbReference type="Proteomes" id="UP001595816">
    <property type="component" value="Unassembled WGS sequence"/>
</dbReference>
<dbReference type="CDD" id="cd04301">
    <property type="entry name" value="NAT_SF"/>
    <property type="match status" value="1"/>
</dbReference>
<dbReference type="EMBL" id="JBHSAY010000021">
    <property type="protein sequence ID" value="MFC4135339.1"/>
    <property type="molecule type" value="Genomic_DNA"/>
</dbReference>
<reference evidence="3" key="1">
    <citation type="journal article" date="2019" name="Int. J. Syst. Evol. Microbiol.">
        <title>The Global Catalogue of Microorganisms (GCM) 10K type strain sequencing project: providing services to taxonomists for standard genome sequencing and annotation.</title>
        <authorList>
            <consortium name="The Broad Institute Genomics Platform"/>
            <consortium name="The Broad Institute Genome Sequencing Center for Infectious Disease"/>
            <person name="Wu L."/>
            <person name="Ma J."/>
        </authorList>
    </citation>
    <scope>NUCLEOTIDE SEQUENCE [LARGE SCALE GENOMIC DNA]</scope>
    <source>
        <strain evidence="3">CGMCC 4.7289</strain>
    </source>
</reference>
<dbReference type="PROSITE" id="PS51186">
    <property type="entry name" value="GNAT"/>
    <property type="match status" value="1"/>
</dbReference>
<dbReference type="RefSeq" id="WP_253756514.1">
    <property type="nucleotide sequence ID" value="NZ_JAMZDZ010000001.1"/>
</dbReference>
<evidence type="ECO:0000313" key="2">
    <source>
        <dbReference type="EMBL" id="MFC4135339.1"/>
    </source>
</evidence>
<accession>A0ABV8LYH3</accession>
<keyword evidence="3" id="KW-1185">Reference proteome</keyword>
<sequence length="149" mass="16543">METTFRSARFAELTAATLYDLLKLRVDVFVVEQECPYPELDGRDPEPGTVHVWAADETGEILGYLRILDDGAELRIGRVVTSPKARGSGLGGQLMEQALAVVGDRPSVLDAQSHLTRFYERFGYAVAGPEFVEDGIPHTPMRRETPTRH</sequence>
<name>A0ABV8LYH3_9ACTN</name>